<evidence type="ECO:0000313" key="1">
    <source>
        <dbReference type="EMBL" id="MEH2555178.1"/>
    </source>
</evidence>
<reference evidence="1 2" key="1">
    <citation type="submission" date="2024-02" db="EMBL/GenBank/DDBJ databases">
        <title>Adaptive strategies in a cosmopolitan and abundant soil bacterium.</title>
        <authorList>
            <person name="Carini P."/>
        </authorList>
    </citation>
    <scope>NUCLEOTIDE SEQUENCE [LARGE SCALE GENOMIC DNA]</scope>
    <source>
        <strain evidence="1 2">AZCC 1608</strain>
    </source>
</reference>
<evidence type="ECO:0000313" key="2">
    <source>
        <dbReference type="Proteomes" id="UP001364224"/>
    </source>
</evidence>
<keyword evidence="2" id="KW-1185">Reference proteome</keyword>
<name>A0ABU8B9G0_9BRAD</name>
<dbReference type="Proteomes" id="UP001364224">
    <property type="component" value="Unassembled WGS sequence"/>
</dbReference>
<proteinExistence type="predicted"/>
<organism evidence="1 2">
    <name type="scientific">Bradyrhizobium algeriense</name>
    <dbReference type="NCBI Taxonomy" id="634784"/>
    <lineage>
        <taxon>Bacteria</taxon>
        <taxon>Pseudomonadati</taxon>
        <taxon>Pseudomonadota</taxon>
        <taxon>Alphaproteobacteria</taxon>
        <taxon>Hyphomicrobiales</taxon>
        <taxon>Nitrobacteraceae</taxon>
        <taxon>Bradyrhizobium</taxon>
    </lineage>
</organism>
<sequence length="45" mass="5024">MMDNMMPGMMWGMGFVWLLVVIVLILAAAALIKYLRTGSKEPPAR</sequence>
<protein>
    <submittedName>
        <fullName evidence="1">Mg2+ and Co2+ transporter CorA</fullName>
    </submittedName>
</protein>
<accession>A0ABU8B9G0</accession>
<gene>
    <name evidence="1" type="ORF">V1286_002707</name>
</gene>
<comment type="caution">
    <text evidence="1">The sequence shown here is derived from an EMBL/GenBank/DDBJ whole genome shotgun (WGS) entry which is preliminary data.</text>
</comment>
<dbReference type="EMBL" id="JAZHRV010000001">
    <property type="protein sequence ID" value="MEH2555178.1"/>
    <property type="molecule type" value="Genomic_DNA"/>
</dbReference>
<dbReference type="RefSeq" id="WP_334480183.1">
    <property type="nucleotide sequence ID" value="NZ_JAZHRV010000001.1"/>
</dbReference>